<reference evidence="3 4" key="1">
    <citation type="submission" date="2019-07" db="EMBL/GenBank/DDBJ databases">
        <title>R&amp;d 2014.</title>
        <authorList>
            <person name="Klenk H.-P."/>
        </authorList>
    </citation>
    <scope>NUCLEOTIDE SEQUENCE [LARGE SCALE GENOMIC DNA]</scope>
    <source>
        <strain evidence="3 4">DSM 43912</strain>
    </source>
</reference>
<feature type="domain" description="Golvesin/Xly CBD-like" evidence="2">
    <location>
        <begin position="424"/>
        <end position="555"/>
    </location>
</feature>
<dbReference type="CDD" id="cd14488">
    <property type="entry name" value="CBM6-CBM35-CBM36_like_2"/>
    <property type="match status" value="1"/>
</dbReference>
<dbReference type="AlphaFoldDB" id="A0A562WFY8"/>
<organism evidence="3 4">
    <name type="scientific">Micromonospora sagamiensis</name>
    <dbReference type="NCBI Taxonomy" id="47875"/>
    <lineage>
        <taxon>Bacteria</taxon>
        <taxon>Bacillati</taxon>
        <taxon>Actinomycetota</taxon>
        <taxon>Actinomycetes</taxon>
        <taxon>Micromonosporales</taxon>
        <taxon>Micromonosporaceae</taxon>
        <taxon>Micromonospora</taxon>
    </lineage>
</organism>
<evidence type="ECO:0000259" key="2">
    <source>
        <dbReference type="Pfam" id="PF25275"/>
    </source>
</evidence>
<dbReference type="InterPro" id="IPR015020">
    <property type="entry name" value="Rv2525c-like_Glyco_Hydro-like"/>
</dbReference>
<evidence type="ECO:0000259" key="1">
    <source>
        <dbReference type="Pfam" id="PF08924"/>
    </source>
</evidence>
<keyword evidence="4" id="KW-1185">Reference proteome</keyword>
<dbReference type="SUPFAM" id="SSF51445">
    <property type="entry name" value="(Trans)glycosidases"/>
    <property type="match status" value="1"/>
</dbReference>
<protein>
    <submittedName>
        <fullName evidence="3">Uncharacterized protein DUF1906</fullName>
    </submittedName>
</protein>
<gene>
    <name evidence="3" type="ORF">JD81_02323</name>
</gene>
<dbReference type="Gene3D" id="3.20.20.80">
    <property type="entry name" value="Glycosidases"/>
    <property type="match status" value="1"/>
</dbReference>
<accession>A0A562WFY8</accession>
<dbReference type="InterPro" id="IPR017853">
    <property type="entry name" value="GH"/>
</dbReference>
<proteinExistence type="predicted"/>
<dbReference type="Pfam" id="PF08924">
    <property type="entry name" value="Rv2525c_GlyHyd-like"/>
    <property type="match status" value="1"/>
</dbReference>
<sequence length="556" mass="59227">MASLTAVLLGSAGMVTPTWAASPDDRTVSYHGYRVTVPLDWRVVDLSDDPHACVRFDRPTVYLGHPGDEPWCPPGLVGRAAGLVIEPLDAVTAPRLTGDTAVTAKGRATVDALPSRDGSIQVAVRDAGVLVTAEHTPDTESTVRRILASASLGRGATPVSPDAVRAAPVPATVTPSANSPQPGTYTGKGFDTCTAPSQSTMDTWRASSPYRAVGIYISGASRSCTQANLTATWVANQINRGWHLIPIELDNQAPCGTRTPKMSYDPATARSQGATRATSAVNAATSLGIPAGSVIYNDIEHYPSTESCKAAVLSYLSGWTERLHALGYLSGMYSSGSSGVRDLCSAYHDSRYTRVDHLFFAWWNGVADTNAGDYCPAGYYANRQRIHQYTGDTQETWGGVRIYIDRDFLDVSTATPEPPQGFTVTVDNTTAGRFTASANWGTSTYSSQRVGPDYRYAAPVSASDVAWYKADLPATGTYEVSVWYPATSGYNDSTPYVVATTTGNQTVRVNQRVNGGRWVPLGVFTLAAGDGDKVGVSRWTSGTGYVVADAVRITRV</sequence>
<evidence type="ECO:0000313" key="3">
    <source>
        <dbReference type="EMBL" id="TWJ28817.1"/>
    </source>
</evidence>
<dbReference type="RefSeq" id="WP_377464521.1">
    <property type="nucleotide sequence ID" value="NZ_AP023438.1"/>
</dbReference>
<dbReference type="InterPro" id="IPR033803">
    <property type="entry name" value="CBD-like_Golvesin-Xly"/>
</dbReference>
<comment type="caution">
    <text evidence="3">The sequence shown here is derived from an EMBL/GenBank/DDBJ whole genome shotgun (WGS) entry which is preliminary data.</text>
</comment>
<dbReference type="Pfam" id="PF25275">
    <property type="entry name" value="Golvesin_C"/>
    <property type="match status" value="1"/>
</dbReference>
<evidence type="ECO:0000313" key="4">
    <source>
        <dbReference type="Proteomes" id="UP000319728"/>
    </source>
</evidence>
<dbReference type="Proteomes" id="UP000319728">
    <property type="component" value="Unassembled WGS sequence"/>
</dbReference>
<dbReference type="EMBL" id="VLLP01000001">
    <property type="protein sequence ID" value="TWJ28817.1"/>
    <property type="molecule type" value="Genomic_DNA"/>
</dbReference>
<feature type="domain" description="Rv2525c-like glycoside hydrolase-like" evidence="1">
    <location>
        <begin position="203"/>
        <end position="408"/>
    </location>
</feature>
<name>A0A562WFY8_9ACTN</name>